<keyword evidence="3" id="KW-1185">Reference proteome</keyword>
<feature type="domain" description="Outer membrane protein beta-barrel" evidence="1">
    <location>
        <begin position="425"/>
        <end position="892"/>
    </location>
</feature>
<sequence length="923" mass="104705">MRNLLLVFILLLTFQQVYSQKVDVYGSVQQASDKTNLPGAAVILQQIADSSTKGIVTDLNGKFKFEQVVPGKYLIKVSYLGFAPFSKPIVVGESALNVGILALQEEATALQEIEIIGQTLAGEQKGDTSQFNAGAFKTAPDASAQDLVQKMPGIAMQDGKLQAQGQDVQQILVDGKPFFGDDVNTALQNLPSEVIESIQVFDQKSDRAQMGGFDDGERIKTINIITKPSRKTGQFGRVSAGYGTNERYLFGGSVNLFSGNRRVTITGLSNNINTLNFSADPNNQGEERQQNGIIKTNLVGINYSELWGKKIEASGSYFYTQRQNQGVQTRFRDFILSSDSGQVYSEENRTLADEASHRFNMRLDYKINDRNRILVRPNVSIQQLGNESYFFGNTVTDNGPLNQTENTSNADNTNINFNNNIFYSHNFTKKGRGVMLRLNTGYNSGIGDSYRLANNVFFTNQADNTILNQYTNLNRTGFTWEAEASVREGIGKNGQVEIEYEIGNRVNDSDKRTFDFSEQYLDYRLLNIPLSNTFRSEYLTQETEVGYQYNTKKIRFEVEASYQHAQLKNDQLFPKEYTMDRTFKSILPSVELNYKFSQSKNLEFDYRTWTNEPSVSQLQDVIDNSNPLQLRSGNPNLNQSYHNWLRGRYRSHNTETNRSVFVSVESEIINNYISNSTFIADQPTILEEGIELQRGSQLTRPVNLDGYWSVRSFASYGQPIGFIKSNFNVRGSVNFSRRPGMINEEINLANTNNFRLGMSISSNISEKLDFTLSTRSSYNIVRNSLRPALNNNFFNQSSRARLSWIIWEGIVFRTDLNHQVNTGLSAGYDNNYLLWNMSIGKKLFKNQRGEVSLNVYDLLKQNISINRNVTELYVEDVQSNVLQQYFMLTFTYNIRRFSTGASAKDFGNNSDEERNDRNGRNRN</sequence>
<dbReference type="InterPro" id="IPR008969">
    <property type="entry name" value="CarboxyPept-like_regulatory"/>
</dbReference>
<dbReference type="InterPro" id="IPR041700">
    <property type="entry name" value="OMP_b-brl_3"/>
</dbReference>
<comment type="caution">
    <text evidence="2">The sequence shown here is derived from an EMBL/GenBank/DDBJ whole genome shotgun (WGS) entry which is preliminary data.</text>
</comment>
<dbReference type="Proteomes" id="UP001168528">
    <property type="component" value="Unassembled WGS sequence"/>
</dbReference>
<reference evidence="2" key="1">
    <citation type="submission" date="2023-07" db="EMBL/GenBank/DDBJ databases">
        <title>The genome sequence of Rhodocytophaga aerolata KACC 12507.</title>
        <authorList>
            <person name="Zhang X."/>
        </authorList>
    </citation>
    <scope>NUCLEOTIDE SEQUENCE</scope>
    <source>
        <strain evidence="2">KACC 12507</strain>
    </source>
</reference>
<dbReference type="RefSeq" id="WP_302036033.1">
    <property type="nucleotide sequence ID" value="NZ_JAUKPO010000001.1"/>
</dbReference>
<protein>
    <submittedName>
        <fullName evidence="2">Outer membrane beta-barrel protein</fullName>
    </submittedName>
</protein>
<dbReference type="SUPFAM" id="SSF49464">
    <property type="entry name" value="Carboxypeptidase regulatory domain-like"/>
    <property type="match status" value="1"/>
</dbReference>
<dbReference type="Pfam" id="PF13715">
    <property type="entry name" value="CarbopepD_reg_2"/>
    <property type="match status" value="1"/>
</dbReference>
<gene>
    <name evidence="2" type="ORF">Q0590_03225</name>
</gene>
<dbReference type="SUPFAM" id="SSF56935">
    <property type="entry name" value="Porins"/>
    <property type="match status" value="1"/>
</dbReference>
<proteinExistence type="predicted"/>
<evidence type="ECO:0000313" key="3">
    <source>
        <dbReference type="Proteomes" id="UP001168528"/>
    </source>
</evidence>
<accession>A0ABT8R1X1</accession>
<dbReference type="Gene3D" id="2.60.40.1120">
    <property type="entry name" value="Carboxypeptidase-like, regulatory domain"/>
    <property type="match status" value="1"/>
</dbReference>
<evidence type="ECO:0000259" key="1">
    <source>
        <dbReference type="Pfam" id="PF14905"/>
    </source>
</evidence>
<name>A0ABT8R1X1_9BACT</name>
<dbReference type="Pfam" id="PF14905">
    <property type="entry name" value="OMP_b-brl_3"/>
    <property type="match status" value="1"/>
</dbReference>
<dbReference type="EMBL" id="JAUKPO010000001">
    <property type="protein sequence ID" value="MDO1445243.1"/>
    <property type="molecule type" value="Genomic_DNA"/>
</dbReference>
<organism evidence="2 3">
    <name type="scientific">Rhodocytophaga aerolata</name>
    <dbReference type="NCBI Taxonomy" id="455078"/>
    <lineage>
        <taxon>Bacteria</taxon>
        <taxon>Pseudomonadati</taxon>
        <taxon>Bacteroidota</taxon>
        <taxon>Cytophagia</taxon>
        <taxon>Cytophagales</taxon>
        <taxon>Rhodocytophagaceae</taxon>
        <taxon>Rhodocytophaga</taxon>
    </lineage>
</organism>
<evidence type="ECO:0000313" key="2">
    <source>
        <dbReference type="EMBL" id="MDO1445243.1"/>
    </source>
</evidence>